<feature type="domain" description="Peptidase C1A papain C-terminal" evidence="9">
    <location>
        <begin position="311"/>
        <end position="474"/>
    </location>
</feature>
<dbReference type="InterPro" id="IPR025660">
    <property type="entry name" value="Pept_his_AS"/>
</dbReference>
<evidence type="ECO:0000256" key="8">
    <source>
        <dbReference type="SAM" id="SignalP"/>
    </source>
</evidence>
<dbReference type="CDD" id="cd02248">
    <property type="entry name" value="Peptidase_C1A"/>
    <property type="match status" value="1"/>
</dbReference>
<dbReference type="PANTHER" id="PTHR46035">
    <property type="entry name" value="TETRATRICOPEPTIDE REPEAT PROTEIN 4"/>
    <property type="match status" value="1"/>
</dbReference>
<dbReference type="PRINTS" id="PR00705">
    <property type="entry name" value="PAPAIN"/>
</dbReference>
<evidence type="ECO:0000313" key="10">
    <source>
        <dbReference type="EMBL" id="CAC5361753.1"/>
    </source>
</evidence>
<keyword evidence="2" id="KW-0677">Repeat</keyword>
<dbReference type="SUPFAM" id="SSF48452">
    <property type="entry name" value="TPR-like"/>
    <property type="match status" value="1"/>
</dbReference>
<dbReference type="InterPro" id="IPR039417">
    <property type="entry name" value="Peptidase_C1A_papain-like"/>
</dbReference>
<dbReference type="GO" id="GO:0006457">
    <property type="term" value="P:protein folding"/>
    <property type="evidence" value="ECO:0007669"/>
    <property type="project" value="TreeGrafter"/>
</dbReference>
<evidence type="ECO:0000256" key="6">
    <source>
        <dbReference type="ARBA" id="ARBA00023157"/>
    </source>
</evidence>
<evidence type="ECO:0000313" key="11">
    <source>
        <dbReference type="Proteomes" id="UP000507470"/>
    </source>
</evidence>
<dbReference type="GO" id="GO:0006508">
    <property type="term" value="P:proteolysis"/>
    <property type="evidence" value="ECO:0007669"/>
    <property type="project" value="UniProtKB-KW"/>
</dbReference>
<dbReference type="InterPro" id="IPR000668">
    <property type="entry name" value="Peptidase_C1A_C"/>
</dbReference>
<feature type="chain" id="PRO_5026925603" evidence="8">
    <location>
        <begin position="29"/>
        <end position="869"/>
    </location>
</feature>
<dbReference type="InterPro" id="IPR000169">
    <property type="entry name" value="Pept_cys_AS"/>
</dbReference>
<dbReference type="Pfam" id="PF00112">
    <property type="entry name" value="Peptidase_C1"/>
    <property type="match status" value="1"/>
</dbReference>
<keyword evidence="7" id="KW-0175">Coiled coil</keyword>
<dbReference type="PROSITE" id="PS00139">
    <property type="entry name" value="THIOL_PROTEASE_CYS"/>
    <property type="match status" value="1"/>
</dbReference>
<dbReference type="SMART" id="SM00645">
    <property type="entry name" value="Pept_C1"/>
    <property type="match status" value="1"/>
</dbReference>
<gene>
    <name evidence="10" type="ORF">MCOR_3760</name>
</gene>
<dbReference type="CDD" id="cd21380">
    <property type="entry name" value="CTWD_Cns1"/>
    <property type="match status" value="1"/>
</dbReference>
<dbReference type="PANTHER" id="PTHR46035:SF1">
    <property type="entry name" value="TETRATRICOPEPTIDE REPEAT PROTEIN 4"/>
    <property type="match status" value="1"/>
</dbReference>
<evidence type="ECO:0000256" key="7">
    <source>
        <dbReference type="SAM" id="Coils"/>
    </source>
</evidence>
<dbReference type="InterPro" id="IPR038765">
    <property type="entry name" value="Papain-like_cys_pep_sf"/>
</dbReference>
<dbReference type="PROSITE" id="PS00640">
    <property type="entry name" value="THIOL_PROTEASE_ASN"/>
    <property type="match status" value="1"/>
</dbReference>
<evidence type="ECO:0000256" key="1">
    <source>
        <dbReference type="ARBA" id="ARBA00022670"/>
    </source>
</evidence>
<dbReference type="InterPro" id="IPR025661">
    <property type="entry name" value="Pept_asp_AS"/>
</dbReference>
<dbReference type="GO" id="GO:0005829">
    <property type="term" value="C:cytosol"/>
    <property type="evidence" value="ECO:0007669"/>
    <property type="project" value="TreeGrafter"/>
</dbReference>
<keyword evidence="6" id="KW-1015">Disulfide bond</keyword>
<dbReference type="GO" id="GO:0008234">
    <property type="term" value="F:cysteine-type peptidase activity"/>
    <property type="evidence" value="ECO:0007669"/>
    <property type="project" value="UniProtKB-KW"/>
</dbReference>
<dbReference type="Pfam" id="PF18972">
    <property type="entry name" value="Wheel"/>
    <property type="match status" value="1"/>
</dbReference>
<dbReference type="Gene3D" id="1.25.40.10">
    <property type="entry name" value="Tetratricopeptide repeat domain"/>
    <property type="match status" value="1"/>
</dbReference>
<dbReference type="OrthoDB" id="65740at2759"/>
<keyword evidence="8" id="KW-0732">Signal</keyword>
<sequence length="869" mass="99631">MVEMLKEAQFAVCIVLCFGVSFSTKATAPNWNALTYTVEGTLQLPYAEIIEPFSAYYDAKNNKSRIDYYGGMVITIQRPDMTKFGVSYKLAPMSTEKQLNMDMCFQVNGTNNDDAVMVQSILPDLTDFNMIGVEMKSGNNCTKWQKVDVQGKKKNVYTMWVGPDGKMPVRYEMYGYDSLLGSHYDKYYLDYINFGTNDISPSKFDPPSNMTCGGFPGPGIKEHRIMMNPMREYINNDQTHIDQMFGFLKSTQHNVRFIHSKNRAGLTYRLAVNHLADKSSEELKLMRGYRYTPGNHGGLSFEKSKYNLKDVPANLDWRLYGAVNPVKDQAVCGSCWSFGTTGTIEGAYFLKDGQCRKDKVTPVAKLKNYVNITNNDEQALKFAIAHMGPVSVAIDASHLSLSFYANGVYYEPKCGNKPDDLDHAVLAVGYGTMNGQAYWLIKNSWSTYWGMDGYVLMSQKDNNCGYHSKASWTHFKRMPKKKVWTNEERAELAKKLDAELEEYVADCIAKQKEKNEKEGEKESDLNIEDLANHPAFMTEVDWSKPLTPELEALMKLKYEDENPTAGAEAYKLDGNHEFKKKKYDIAIDNYTEGIKCRCPDKLLNAVLYTNRAAAQFHRGNYRSSLHDCIFARKFKSDHMKAILRGATCCLQLKRYDEASKWCDTENENEELLQMKYKAENLKKSLERDKRKEEAAERKERKEEEKLLAVIQSKGIQLASMKTNKNTGLHPSLLTNLETQNPSGAKVHVTSDGTLNWPVLFMYPEHTMTDYVEAFNETHTFEEHLQMMFSDGFEHPQWDTDRKYTTDKLLVYFEDRENEVMYKVNQKSTLLKVLQHKRHFVHGGTPCFVVTVDGSKYQNVFKERHKIINS</sequence>
<evidence type="ECO:0000256" key="2">
    <source>
        <dbReference type="ARBA" id="ARBA00022737"/>
    </source>
</evidence>
<protein>
    <submittedName>
        <fullName evidence="10">Tetratricopeptide repeat protein 4</fullName>
    </submittedName>
</protein>
<reference evidence="10 11" key="1">
    <citation type="submission" date="2020-06" db="EMBL/GenBank/DDBJ databases">
        <authorList>
            <person name="Li R."/>
            <person name="Bekaert M."/>
        </authorList>
    </citation>
    <scope>NUCLEOTIDE SEQUENCE [LARGE SCALE GENOMIC DNA]</scope>
    <source>
        <strain evidence="11">wild</strain>
    </source>
</reference>
<name>A0A6J8A4D6_MYTCO</name>
<feature type="signal peptide" evidence="8">
    <location>
        <begin position="1"/>
        <end position="28"/>
    </location>
</feature>
<keyword evidence="5" id="KW-0788">Thiol protease</keyword>
<keyword evidence="1" id="KW-0645">Protease</keyword>
<dbReference type="GO" id="GO:0005634">
    <property type="term" value="C:nucleus"/>
    <property type="evidence" value="ECO:0007669"/>
    <property type="project" value="TreeGrafter"/>
</dbReference>
<keyword evidence="11" id="KW-1185">Reference proteome</keyword>
<dbReference type="GO" id="GO:0051879">
    <property type="term" value="F:Hsp90 protein binding"/>
    <property type="evidence" value="ECO:0007669"/>
    <property type="project" value="InterPro"/>
</dbReference>
<dbReference type="Gene3D" id="3.90.70.10">
    <property type="entry name" value="Cysteine proteinases"/>
    <property type="match status" value="2"/>
</dbReference>
<dbReference type="EMBL" id="CACVKT020000687">
    <property type="protein sequence ID" value="CAC5361753.1"/>
    <property type="molecule type" value="Genomic_DNA"/>
</dbReference>
<dbReference type="Proteomes" id="UP000507470">
    <property type="component" value="Unassembled WGS sequence"/>
</dbReference>
<dbReference type="AlphaFoldDB" id="A0A6J8A4D6"/>
<evidence type="ECO:0000256" key="4">
    <source>
        <dbReference type="ARBA" id="ARBA00022803"/>
    </source>
</evidence>
<dbReference type="PROSITE" id="PS00639">
    <property type="entry name" value="THIOL_PROTEASE_HIS"/>
    <property type="match status" value="1"/>
</dbReference>
<feature type="coiled-coil region" evidence="7">
    <location>
        <begin position="668"/>
        <end position="705"/>
    </location>
</feature>
<evidence type="ECO:0000256" key="3">
    <source>
        <dbReference type="ARBA" id="ARBA00022801"/>
    </source>
</evidence>
<dbReference type="InterPro" id="IPR011990">
    <property type="entry name" value="TPR-like_helical_dom_sf"/>
</dbReference>
<proteinExistence type="predicted"/>
<keyword evidence="4" id="KW-0802">TPR repeat</keyword>
<accession>A0A6J8A4D6</accession>
<keyword evidence="3" id="KW-0378">Hydrolase</keyword>
<dbReference type="SUPFAM" id="SSF54001">
    <property type="entry name" value="Cysteine proteinases"/>
    <property type="match status" value="1"/>
</dbReference>
<dbReference type="InterPro" id="IPR044059">
    <property type="entry name" value="Csn1/TTC4_wheel"/>
</dbReference>
<dbReference type="GO" id="GO:0030544">
    <property type="term" value="F:Hsp70 protein binding"/>
    <property type="evidence" value="ECO:0007669"/>
    <property type="project" value="TreeGrafter"/>
</dbReference>
<evidence type="ECO:0000259" key="9">
    <source>
        <dbReference type="SMART" id="SM00645"/>
    </source>
</evidence>
<organism evidence="10 11">
    <name type="scientific">Mytilus coruscus</name>
    <name type="common">Sea mussel</name>
    <dbReference type="NCBI Taxonomy" id="42192"/>
    <lineage>
        <taxon>Eukaryota</taxon>
        <taxon>Metazoa</taxon>
        <taxon>Spiralia</taxon>
        <taxon>Lophotrochozoa</taxon>
        <taxon>Mollusca</taxon>
        <taxon>Bivalvia</taxon>
        <taxon>Autobranchia</taxon>
        <taxon>Pteriomorphia</taxon>
        <taxon>Mytilida</taxon>
        <taxon>Mytiloidea</taxon>
        <taxon>Mytilidae</taxon>
        <taxon>Mytilinae</taxon>
        <taxon>Mytilus</taxon>
    </lineage>
</organism>
<evidence type="ECO:0000256" key="5">
    <source>
        <dbReference type="ARBA" id="ARBA00022807"/>
    </source>
</evidence>